<dbReference type="EMBL" id="BMUL01000003">
    <property type="protein sequence ID" value="GHA73770.1"/>
    <property type="molecule type" value="Genomic_DNA"/>
</dbReference>
<reference evidence="2" key="1">
    <citation type="journal article" date="2014" name="Int. J. Syst. Evol. Microbiol.">
        <title>Complete genome sequence of Corynebacterium casei LMG S-19264T (=DSM 44701T), isolated from a smear-ripened cheese.</title>
        <authorList>
            <consortium name="US DOE Joint Genome Institute (JGI-PGF)"/>
            <person name="Walter F."/>
            <person name="Albersmeier A."/>
            <person name="Kalinowski J."/>
            <person name="Ruckert C."/>
        </authorList>
    </citation>
    <scope>NUCLEOTIDE SEQUENCE</scope>
    <source>
        <strain evidence="2">JCM 4518</strain>
    </source>
</reference>
<evidence type="ECO:0000313" key="3">
    <source>
        <dbReference type="Proteomes" id="UP000644020"/>
    </source>
</evidence>
<dbReference type="AlphaFoldDB" id="A0A918SW96"/>
<feature type="signal peptide" evidence="1">
    <location>
        <begin position="1"/>
        <end position="27"/>
    </location>
</feature>
<keyword evidence="3" id="KW-1185">Reference proteome</keyword>
<keyword evidence="2" id="KW-0449">Lipoprotein</keyword>
<gene>
    <name evidence="2" type="ORF">GCM10010305_15470</name>
</gene>
<feature type="chain" id="PRO_5036689941" evidence="1">
    <location>
        <begin position="28"/>
        <end position="241"/>
    </location>
</feature>
<dbReference type="RefSeq" id="WP_229849643.1">
    <property type="nucleotide sequence ID" value="NZ_BMUL01000003.1"/>
</dbReference>
<keyword evidence="1" id="KW-0732">Signal</keyword>
<evidence type="ECO:0000256" key="1">
    <source>
        <dbReference type="SAM" id="SignalP"/>
    </source>
</evidence>
<reference evidence="2" key="2">
    <citation type="submission" date="2020-09" db="EMBL/GenBank/DDBJ databases">
        <authorList>
            <person name="Sun Q."/>
            <person name="Ohkuma M."/>
        </authorList>
    </citation>
    <scope>NUCLEOTIDE SEQUENCE</scope>
    <source>
        <strain evidence="2">JCM 4518</strain>
    </source>
</reference>
<dbReference type="Proteomes" id="UP000644020">
    <property type="component" value="Unassembled WGS sequence"/>
</dbReference>
<comment type="caution">
    <text evidence="2">The sequence shown here is derived from an EMBL/GenBank/DDBJ whole genome shotgun (WGS) entry which is preliminary data.</text>
</comment>
<organism evidence="2 3">
    <name type="scientific">Streptomyces termitum</name>
    <dbReference type="NCBI Taxonomy" id="67368"/>
    <lineage>
        <taxon>Bacteria</taxon>
        <taxon>Bacillati</taxon>
        <taxon>Actinomycetota</taxon>
        <taxon>Actinomycetes</taxon>
        <taxon>Kitasatosporales</taxon>
        <taxon>Streptomycetaceae</taxon>
        <taxon>Streptomyces</taxon>
    </lineage>
</organism>
<sequence length="241" mass="24956">MRSRAVRPFVQALASGVLAVAAGVALAGCGAGGGLVSDGPTPAAAGPVRLWPELPPASDPPVDYGETDTERVPGIAVRDADVRTVDPVAVLRAEAAAHSDTFAGPDGDHEETARAVLACGSAPSACPVLRAYRHDLTGDGRDELIAGVRLPGQQVAVRVYLAEDGGLTRVMSAVEQVVSVELAGRDLIVRAASAGIPGYEYRTVWSWDARQHAVLPARDEIVPLRPRPVPSRSGATPEPVS</sequence>
<proteinExistence type="predicted"/>
<name>A0A918SW96_9ACTN</name>
<dbReference type="PROSITE" id="PS51257">
    <property type="entry name" value="PROKAR_LIPOPROTEIN"/>
    <property type="match status" value="1"/>
</dbReference>
<evidence type="ECO:0000313" key="2">
    <source>
        <dbReference type="EMBL" id="GHA73770.1"/>
    </source>
</evidence>
<protein>
    <submittedName>
        <fullName evidence="2">Lipoprotein</fullName>
    </submittedName>
</protein>
<accession>A0A918SW96</accession>